<accession>A0ABM4BNZ6</accession>
<reference evidence="2" key="1">
    <citation type="submission" date="2025-08" db="UniProtKB">
        <authorList>
            <consortium name="RefSeq"/>
        </authorList>
    </citation>
    <scope>IDENTIFICATION</scope>
</reference>
<gene>
    <name evidence="2" type="primary">LOC136078996</name>
</gene>
<sequence>MSGFRLTGIWPYDRHVYEDDIFLPSVVTDRDVPQEQCKEDSCEKSNTSAILSDISGLGVQHEAVKENLTLFSPEIIRSYPKAPSPKILRRGRKKGKCTIAKSTPEILKIKNEV</sequence>
<name>A0ABM4BNZ6_HYDVU</name>
<keyword evidence="1" id="KW-1185">Reference proteome</keyword>
<dbReference type="RefSeq" id="XP_065650843.1">
    <property type="nucleotide sequence ID" value="XM_065794771.1"/>
</dbReference>
<evidence type="ECO:0000313" key="1">
    <source>
        <dbReference type="Proteomes" id="UP001652625"/>
    </source>
</evidence>
<proteinExistence type="predicted"/>
<dbReference type="GeneID" id="136078996"/>
<protein>
    <submittedName>
        <fullName evidence="2">Uncharacterized protein LOC136078996</fullName>
    </submittedName>
</protein>
<organism evidence="1 2">
    <name type="scientific">Hydra vulgaris</name>
    <name type="common">Hydra</name>
    <name type="synonym">Hydra attenuata</name>
    <dbReference type="NCBI Taxonomy" id="6087"/>
    <lineage>
        <taxon>Eukaryota</taxon>
        <taxon>Metazoa</taxon>
        <taxon>Cnidaria</taxon>
        <taxon>Hydrozoa</taxon>
        <taxon>Hydroidolina</taxon>
        <taxon>Anthoathecata</taxon>
        <taxon>Aplanulata</taxon>
        <taxon>Hydridae</taxon>
        <taxon>Hydra</taxon>
    </lineage>
</organism>
<evidence type="ECO:0000313" key="2">
    <source>
        <dbReference type="RefSeq" id="XP_065650843.1"/>
    </source>
</evidence>
<dbReference type="Proteomes" id="UP001652625">
    <property type="component" value="Chromosome 04"/>
</dbReference>